<dbReference type="OrthoDB" id="266913at2"/>
<dbReference type="InterPro" id="IPR013525">
    <property type="entry name" value="ABC2_TM"/>
</dbReference>
<dbReference type="PANTHER" id="PTHR30294">
    <property type="entry name" value="MEMBRANE COMPONENT OF ABC TRANSPORTER YHHJ-RELATED"/>
    <property type="match status" value="1"/>
</dbReference>
<keyword evidence="9" id="KW-1185">Reference proteome</keyword>
<gene>
    <name evidence="8" type="ORF">MFFC18_26860</name>
</gene>
<evidence type="ECO:0000256" key="3">
    <source>
        <dbReference type="ARBA" id="ARBA00022692"/>
    </source>
</evidence>
<dbReference type="RefSeq" id="WP_075084273.1">
    <property type="nucleotide sequence ID" value="NZ_CP042912.1"/>
</dbReference>
<evidence type="ECO:0000259" key="7">
    <source>
        <dbReference type="Pfam" id="PF12698"/>
    </source>
</evidence>
<evidence type="ECO:0000256" key="5">
    <source>
        <dbReference type="ARBA" id="ARBA00023136"/>
    </source>
</evidence>
<proteinExistence type="predicted"/>
<evidence type="ECO:0000313" key="8">
    <source>
        <dbReference type="EMBL" id="QEG22802.1"/>
    </source>
</evidence>
<keyword evidence="2" id="KW-1003">Cell membrane</keyword>
<evidence type="ECO:0000256" key="6">
    <source>
        <dbReference type="SAM" id="Phobius"/>
    </source>
</evidence>
<dbReference type="GO" id="GO:0140359">
    <property type="term" value="F:ABC-type transporter activity"/>
    <property type="evidence" value="ECO:0007669"/>
    <property type="project" value="InterPro"/>
</dbReference>
<keyword evidence="5 6" id="KW-0472">Membrane</keyword>
<dbReference type="STRING" id="980251.GCA_001642875_01475"/>
<evidence type="ECO:0000256" key="1">
    <source>
        <dbReference type="ARBA" id="ARBA00004651"/>
    </source>
</evidence>
<dbReference type="Pfam" id="PF12698">
    <property type="entry name" value="ABC2_membrane_3"/>
    <property type="match status" value="1"/>
</dbReference>
<sequence>MAQIFSIAWKDLKVLSRDPLGMFFIVGFPILMGLFFGLMMGGMGSGGSSSKMKVALVDNDQTDQSKRFIELLTAKGNVEMLPGELEPSKEMVRKGKAVGVVALEEGFGERVGVFWGEPPEIQLGMDPSRGAESAMLQGYIMQTVGQMMGDRFSDPADFRSTIDSARDEAKANESINPINRQLLLGFLGTVDSMLGSMEDLQTKQEGSEQEQAMSQPGFEFANVTEIDITRQVDPKSREGQIRKITSQWDISFPQAMLWGILGCIAGFSASIAREQTTGTMTRLQVAPIAKTKILAGKALACFFAVLFVIAMMTVLGYFVGMRPGNILHLCVAAISVSICFVGIMMTLSLLGKTEQSVNGLGWMANMVMAMIGGCMIPVMFMPDFIQKISFLSPVRWAISAIEGAIWRDFTFSEMLLPCGVLIGIGAVGMVVGSAILSRRLS</sequence>
<evidence type="ECO:0000256" key="4">
    <source>
        <dbReference type="ARBA" id="ARBA00022989"/>
    </source>
</evidence>
<feature type="transmembrane region" description="Helical" evidence="6">
    <location>
        <begin position="414"/>
        <end position="436"/>
    </location>
</feature>
<feature type="domain" description="ABC-2 type transporter transmembrane" evidence="7">
    <location>
        <begin position="22"/>
        <end position="431"/>
    </location>
</feature>
<organism evidence="8 9">
    <name type="scientific">Mariniblastus fucicola</name>
    <dbReference type="NCBI Taxonomy" id="980251"/>
    <lineage>
        <taxon>Bacteria</taxon>
        <taxon>Pseudomonadati</taxon>
        <taxon>Planctomycetota</taxon>
        <taxon>Planctomycetia</taxon>
        <taxon>Pirellulales</taxon>
        <taxon>Pirellulaceae</taxon>
        <taxon>Mariniblastus</taxon>
    </lineage>
</organism>
<dbReference type="KEGG" id="mff:MFFC18_26860"/>
<keyword evidence="4 6" id="KW-1133">Transmembrane helix</keyword>
<reference evidence="8 9" key="1">
    <citation type="submission" date="2019-08" db="EMBL/GenBank/DDBJ databases">
        <title>Deep-cultivation of Planctomycetes and their phenomic and genomic characterization uncovers novel biology.</title>
        <authorList>
            <person name="Wiegand S."/>
            <person name="Jogler M."/>
            <person name="Boedeker C."/>
            <person name="Pinto D."/>
            <person name="Vollmers J."/>
            <person name="Rivas-Marin E."/>
            <person name="Kohn T."/>
            <person name="Peeters S.H."/>
            <person name="Heuer A."/>
            <person name="Rast P."/>
            <person name="Oberbeckmann S."/>
            <person name="Bunk B."/>
            <person name="Jeske O."/>
            <person name="Meyerdierks A."/>
            <person name="Storesund J.E."/>
            <person name="Kallscheuer N."/>
            <person name="Luecker S."/>
            <person name="Lage O.M."/>
            <person name="Pohl T."/>
            <person name="Merkel B.J."/>
            <person name="Hornburger P."/>
            <person name="Mueller R.-W."/>
            <person name="Bruemmer F."/>
            <person name="Labrenz M."/>
            <person name="Spormann A.M."/>
            <person name="Op den Camp H."/>
            <person name="Overmann J."/>
            <person name="Amann R."/>
            <person name="Jetten M.S.M."/>
            <person name="Mascher T."/>
            <person name="Medema M.H."/>
            <person name="Devos D.P."/>
            <person name="Kaster A.-K."/>
            <person name="Ovreas L."/>
            <person name="Rohde M."/>
            <person name="Galperin M.Y."/>
            <person name="Jogler C."/>
        </authorList>
    </citation>
    <scope>NUCLEOTIDE SEQUENCE [LARGE SCALE GENOMIC DNA]</scope>
    <source>
        <strain evidence="8 9">FC18</strain>
    </source>
</reference>
<protein>
    <submittedName>
        <fullName evidence="8">ABC-2 family transporter protein</fullName>
    </submittedName>
</protein>
<dbReference type="InterPro" id="IPR051449">
    <property type="entry name" value="ABC-2_transporter_component"/>
</dbReference>
<name>A0A5B9PD16_9BACT</name>
<accession>A0A5B9PD16</accession>
<feature type="transmembrane region" description="Helical" evidence="6">
    <location>
        <begin position="326"/>
        <end position="350"/>
    </location>
</feature>
<evidence type="ECO:0000256" key="2">
    <source>
        <dbReference type="ARBA" id="ARBA00022475"/>
    </source>
</evidence>
<dbReference type="EMBL" id="CP042912">
    <property type="protein sequence ID" value="QEG22802.1"/>
    <property type="molecule type" value="Genomic_DNA"/>
</dbReference>
<dbReference type="GO" id="GO:0005886">
    <property type="term" value="C:plasma membrane"/>
    <property type="evidence" value="ECO:0007669"/>
    <property type="project" value="UniProtKB-SubCell"/>
</dbReference>
<dbReference type="Gene3D" id="3.40.1710.10">
    <property type="entry name" value="abc type-2 transporter like domain"/>
    <property type="match status" value="1"/>
</dbReference>
<feature type="transmembrane region" description="Helical" evidence="6">
    <location>
        <begin position="298"/>
        <end position="320"/>
    </location>
</feature>
<dbReference type="Proteomes" id="UP000322214">
    <property type="component" value="Chromosome"/>
</dbReference>
<feature type="transmembrane region" description="Helical" evidence="6">
    <location>
        <begin position="362"/>
        <end position="381"/>
    </location>
</feature>
<keyword evidence="3 6" id="KW-0812">Transmembrane</keyword>
<evidence type="ECO:0000313" key="9">
    <source>
        <dbReference type="Proteomes" id="UP000322214"/>
    </source>
</evidence>
<comment type="subcellular location">
    <subcellularLocation>
        <location evidence="1">Cell membrane</location>
        <topology evidence="1">Multi-pass membrane protein</topology>
    </subcellularLocation>
</comment>
<dbReference type="PANTHER" id="PTHR30294:SF38">
    <property type="entry name" value="TRANSPORT PERMEASE PROTEIN"/>
    <property type="match status" value="1"/>
</dbReference>
<feature type="transmembrane region" description="Helical" evidence="6">
    <location>
        <begin position="20"/>
        <end position="43"/>
    </location>
</feature>
<dbReference type="AlphaFoldDB" id="A0A5B9PD16"/>